<organism evidence="1 2">
    <name type="scientific">Senna tora</name>
    <dbReference type="NCBI Taxonomy" id="362788"/>
    <lineage>
        <taxon>Eukaryota</taxon>
        <taxon>Viridiplantae</taxon>
        <taxon>Streptophyta</taxon>
        <taxon>Embryophyta</taxon>
        <taxon>Tracheophyta</taxon>
        <taxon>Spermatophyta</taxon>
        <taxon>Magnoliopsida</taxon>
        <taxon>eudicotyledons</taxon>
        <taxon>Gunneridae</taxon>
        <taxon>Pentapetalae</taxon>
        <taxon>rosids</taxon>
        <taxon>fabids</taxon>
        <taxon>Fabales</taxon>
        <taxon>Fabaceae</taxon>
        <taxon>Caesalpinioideae</taxon>
        <taxon>Cassia clade</taxon>
        <taxon>Senna</taxon>
    </lineage>
</organism>
<dbReference type="EMBL" id="JAAIUW010000007">
    <property type="protein sequence ID" value="KAF7824001.1"/>
    <property type="molecule type" value="Genomic_DNA"/>
</dbReference>
<evidence type="ECO:0000313" key="2">
    <source>
        <dbReference type="Proteomes" id="UP000634136"/>
    </source>
</evidence>
<keyword evidence="2" id="KW-1185">Reference proteome</keyword>
<accession>A0A834WLS7</accession>
<reference evidence="1" key="1">
    <citation type="submission" date="2020-09" db="EMBL/GenBank/DDBJ databases">
        <title>Genome-Enabled Discovery of Anthraquinone Biosynthesis in Senna tora.</title>
        <authorList>
            <person name="Kang S.-H."/>
            <person name="Pandey R.P."/>
            <person name="Lee C.-M."/>
            <person name="Sim J.-S."/>
            <person name="Jeong J.-T."/>
            <person name="Choi B.-S."/>
            <person name="Jung M."/>
            <person name="Ginzburg D."/>
            <person name="Zhao K."/>
            <person name="Won S.Y."/>
            <person name="Oh T.-J."/>
            <person name="Yu Y."/>
            <person name="Kim N.-H."/>
            <person name="Lee O.R."/>
            <person name="Lee T.-H."/>
            <person name="Bashyal P."/>
            <person name="Kim T.-S."/>
            <person name="Lee W.-H."/>
            <person name="Kawkins C."/>
            <person name="Kim C.-K."/>
            <person name="Kim J.S."/>
            <person name="Ahn B.O."/>
            <person name="Rhee S.Y."/>
            <person name="Sohng J.K."/>
        </authorList>
    </citation>
    <scope>NUCLEOTIDE SEQUENCE</scope>
    <source>
        <tissue evidence="1">Leaf</tissue>
    </source>
</reference>
<dbReference type="AlphaFoldDB" id="A0A834WLS7"/>
<proteinExistence type="predicted"/>
<evidence type="ECO:0000313" key="1">
    <source>
        <dbReference type="EMBL" id="KAF7824001.1"/>
    </source>
</evidence>
<name>A0A834WLS7_9FABA</name>
<comment type="caution">
    <text evidence="1">The sequence shown here is derived from an EMBL/GenBank/DDBJ whole genome shotgun (WGS) entry which is preliminary data.</text>
</comment>
<protein>
    <submittedName>
        <fullName evidence="1">Uncharacterized protein</fullName>
    </submittedName>
</protein>
<gene>
    <name evidence="1" type="ORF">G2W53_022145</name>
</gene>
<dbReference type="Proteomes" id="UP000634136">
    <property type="component" value="Unassembled WGS sequence"/>
</dbReference>
<sequence>MTSHSFDAIMSPIRPINPLGFLNKTGSDRFDSPVQQQV</sequence>